<evidence type="ECO:0000256" key="1">
    <source>
        <dbReference type="SAM" id="MobiDB-lite"/>
    </source>
</evidence>
<proteinExistence type="predicted"/>
<name>A0AAD8V5E3_9PEZI</name>
<dbReference type="GeneID" id="85441940"/>
<feature type="region of interest" description="Disordered" evidence="1">
    <location>
        <begin position="1"/>
        <end position="24"/>
    </location>
</feature>
<dbReference type="PANTHER" id="PTHR28250">
    <property type="entry name" value="CYTOCHROME B PRE-MRNA-PROCESSING PROTEIN 6"/>
    <property type="match status" value="1"/>
</dbReference>
<dbReference type="InterPro" id="IPR037653">
    <property type="entry name" value="Cbp6"/>
</dbReference>
<accession>A0AAD8V5E3</accession>
<keyword evidence="3" id="KW-1185">Reference proteome</keyword>
<evidence type="ECO:0000313" key="2">
    <source>
        <dbReference type="EMBL" id="KAK1593539.1"/>
    </source>
</evidence>
<dbReference type="GO" id="GO:0034551">
    <property type="term" value="P:mitochondrial respiratory chain complex III assembly"/>
    <property type="evidence" value="ECO:0007669"/>
    <property type="project" value="TreeGrafter"/>
</dbReference>
<protein>
    <submittedName>
        <fullName evidence="2">Uncharacterized protein</fullName>
    </submittedName>
</protein>
<feature type="compositionally biased region" description="Polar residues" evidence="1">
    <location>
        <begin position="1"/>
        <end position="15"/>
    </location>
</feature>
<organism evidence="2 3">
    <name type="scientific">Colletotrichum navitas</name>
    <dbReference type="NCBI Taxonomy" id="681940"/>
    <lineage>
        <taxon>Eukaryota</taxon>
        <taxon>Fungi</taxon>
        <taxon>Dikarya</taxon>
        <taxon>Ascomycota</taxon>
        <taxon>Pezizomycotina</taxon>
        <taxon>Sordariomycetes</taxon>
        <taxon>Hypocreomycetidae</taxon>
        <taxon>Glomerellales</taxon>
        <taxon>Glomerellaceae</taxon>
        <taxon>Colletotrichum</taxon>
        <taxon>Colletotrichum graminicola species complex</taxon>
    </lineage>
</organism>
<dbReference type="Pfam" id="PF20180">
    <property type="entry name" value="UQCC2_CBP6"/>
    <property type="match status" value="1"/>
</dbReference>
<dbReference type="PANTHER" id="PTHR28250:SF1">
    <property type="entry name" value="CYTOCHROME B PRE-MRNA-PROCESSING PROTEIN 6"/>
    <property type="match status" value="1"/>
</dbReference>
<comment type="caution">
    <text evidence="2">The sequence shown here is derived from an EMBL/GenBank/DDBJ whole genome shotgun (WGS) entry which is preliminary data.</text>
</comment>
<dbReference type="AlphaFoldDB" id="A0AAD8V5E3"/>
<reference evidence="2" key="1">
    <citation type="submission" date="2021-06" db="EMBL/GenBank/DDBJ databases">
        <title>Comparative genomics, transcriptomics and evolutionary studies reveal genomic signatures of adaptation to plant cell wall in hemibiotrophic fungi.</title>
        <authorList>
            <consortium name="DOE Joint Genome Institute"/>
            <person name="Baroncelli R."/>
            <person name="Diaz J.F."/>
            <person name="Benocci T."/>
            <person name="Peng M."/>
            <person name="Battaglia E."/>
            <person name="Haridas S."/>
            <person name="Andreopoulos W."/>
            <person name="Labutti K."/>
            <person name="Pangilinan J."/>
            <person name="Floch G.L."/>
            <person name="Makela M.R."/>
            <person name="Henrissat B."/>
            <person name="Grigoriev I.V."/>
            <person name="Crouch J.A."/>
            <person name="De Vries R.P."/>
            <person name="Sukno S.A."/>
            <person name="Thon M.R."/>
        </authorList>
    </citation>
    <scope>NUCLEOTIDE SEQUENCE</scope>
    <source>
        <strain evidence="2">CBS 125086</strain>
    </source>
</reference>
<evidence type="ECO:0000313" key="3">
    <source>
        <dbReference type="Proteomes" id="UP001230504"/>
    </source>
</evidence>
<sequence length="166" mass="18978">MARTTSVCSSPSLSARPSPFAHTSRHVTNTSFSLSQQAYRHFRTALALWPKDNLRPETQFKEIIQRGVERRYTAPNVDEANELKQANALFALANDRFKKRVSDKRLALLVPPNPSDQSQFPLNGQLLKPASQPTYFQDLLRELEEAPTRGWLKNMSKKLSGMFRFE</sequence>
<dbReference type="GO" id="GO:0061671">
    <property type="term" value="C:Cbp3p-Cbp6 complex"/>
    <property type="evidence" value="ECO:0007669"/>
    <property type="project" value="InterPro"/>
</dbReference>
<dbReference type="GO" id="GO:0043022">
    <property type="term" value="F:ribosome binding"/>
    <property type="evidence" value="ECO:0007669"/>
    <property type="project" value="InterPro"/>
</dbReference>
<dbReference type="RefSeq" id="XP_060414831.1">
    <property type="nucleotide sequence ID" value="XM_060557700.1"/>
</dbReference>
<dbReference type="EMBL" id="JAHLJV010000025">
    <property type="protein sequence ID" value="KAK1593539.1"/>
    <property type="molecule type" value="Genomic_DNA"/>
</dbReference>
<dbReference type="Proteomes" id="UP001230504">
    <property type="component" value="Unassembled WGS sequence"/>
</dbReference>
<gene>
    <name evidence="2" type="ORF">LY79DRAFT_552190</name>
</gene>